<proteinExistence type="predicted"/>
<reference evidence="1" key="1">
    <citation type="journal article" date="2021" name="Proc. Natl. Acad. Sci. U.S.A.">
        <title>A Catalog of Tens of Thousands of Viruses from Human Metagenomes Reveals Hidden Associations with Chronic Diseases.</title>
        <authorList>
            <person name="Tisza M.J."/>
            <person name="Buck C.B."/>
        </authorList>
    </citation>
    <scope>NUCLEOTIDE SEQUENCE</scope>
    <source>
        <strain evidence="1">CtW4q29</strain>
    </source>
</reference>
<name>A0A8S5TRY7_9CAUD</name>
<protein>
    <submittedName>
        <fullName evidence="1">Uncharacterized protein</fullName>
    </submittedName>
</protein>
<accession>A0A8S5TRY7</accession>
<sequence>MAGRRTQRSREPIKKILRTMFGSGRAGHARCVCPLGRVKSAM</sequence>
<organism evidence="1">
    <name type="scientific">Siphoviridae sp. ctW4q29</name>
    <dbReference type="NCBI Taxonomy" id="2825535"/>
    <lineage>
        <taxon>Viruses</taxon>
        <taxon>Duplodnaviria</taxon>
        <taxon>Heunggongvirae</taxon>
        <taxon>Uroviricota</taxon>
        <taxon>Caudoviricetes</taxon>
    </lineage>
</organism>
<dbReference type="EMBL" id="BK015913">
    <property type="protein sequence ID" value="DAF84935.1"/>
    <property type="molecule type" value="Genomic_DNA"/>
</dbReference>
<evidence type="ECO:0000313" key="1">
    <source>
        <dbReference type="EMBL" id="DAF84935.1"/>
    </source>
</evidence>